<dbReference type="Proteomes" id="UP000055024">
    <property type="component" value="Unassembled WGS sequence"/>
</dbReference>
<protein>
    <submittedName>
        <fullName evidence="1">Uncharacterized protein</fullName>
    </submittedName>
</protein>
<dbReference type="AlphaFoldDB" id="A0A0V1HLS4"/>
<sequence>MPPFITKGPKTPGRVAVASAQAVISCQNWHACSAKSFSLSGPHHALRELDVAKGVTILLHFYSLKLDIWLGTRVGDMWNWCRDAESATPMSVDRRTIEIDLRPTDTMRLTLPSSIKASPNSSKECIEVSFANCAKSVPTNRPTVGTDAQVLWPDNFLVRWELVDCMFSHPGRPVLSWLSNGDHSHSQHKHKPQTVVGNVCARTHSLKAHPLRASSGEHAAVQVAWFRRPSLLGRLLSMQELVMGPSTPSHCTSSPIATSLCPVAALQALGSRLPFHVPLPSSWRSLP</sequence>
<proteinExistence type="predicted"/>
<dbReference type="PROSITE" id="PS51257">
    <property type="entry name" value="PROKAR_LIPOPROTEIN"/>
    <property type="match status" value="1"/>
</dbReference>
<comment type="caution">
    <text evidence="1">The sequence shown here is derived from an EMBL/GenBank/DDBJ whole genome shotgun (WGS) entry which is preliminary data.</text>
</comment>
<organism evidence="1 2">
    <name type="scientific">Trichinella zimbabwensis</name>
    <dbReference type="NCBI Taxonomy" id="268475"/>
    <lineage>
        <taxon>Eukaryota</taxon>
        <taxon>Metazoa</taxon>
        <taxon>Ecdysozoa</taxon>
        <taxon>Nematoda</taxon>
        <taxon>Enoplea</taxon>
        <taxon>Dorylaimia</taxon>
        <taxon>Trichinellida</taxon>
        <taxon>Trichinellidae</taxon>
        <taxon>Trichinella</taxon>
    </lineage>
</organism>
<evidence type="ECO:0000313" key="1">
    <source>
        <dbReference type="EMBL" id="KRZ11058.1"/>
    </source>
</evidence>
<keyword evidence="2" id="KW-1185">Reference proteome</keyword>
<dbReference type="EMBL" id="JYDP01000053">
    <property type="protein sequence ID" value="KRZ11058.1"/>
    <property type="molecule type" value="Genomic_DNA"/>
</dbReference>
<gene>
    <name evidence="1" type="ORF">T11_14471</name>
</gene>
<name>A0A0V1HLS4_9BILA</name>
<evidence type="ECO:0000313" key="2">
    <source>
        <dbReference type="Proteomes" id="UP000055024"/>
    </source>
</evidence>
<reference evidence="1 2" key="1">
    <citation type="submission" date="2015-01" db="EMBL/GenBank/DDBJ databases">
        <title>Evolution of Trichinella species and genotypes.</title>
        <authorList>
            <person name="Korhonen P.K."/>
            <person name="Edoardo P."/>
            <person name="Giuseppe L.R."/>
            <person name="Gasser R.B."/>
        </authorList>
    </citation>
    <scope>NUCLEOTIDE SEQUENCE [LARGE SCALE GENOMIC DNA]</scope>
    <source>
        <strain evidence="1">ISS1029</strain>
    </source>
</reference>
<accession>A0A0V1HLS4</accession>